<evidence type="ECO:0000256" key="4">
    <source>
        <dbReference type="ARBA" id="ARBA00022491"/>
    </source>
</evidence>
<sequence length="330" mass="37814">MKTIFDEDLKKLNESYQIEVAMDDGFDAITLLFHFPGDYPSNSPPIFQLSSSWLKTHHLPILEAKLKEIYLTVRPEPVIFQWVQFLKNDSISLLGIEANAEEADKAVVEVETSEPISSGSIHILSGSPITDRKSKFQAFVAEVKSLEDVHAVLQQLKSNKKIAIATHNMYAYRIMLKPDQLLEDRDDDGEGGAGDKILYVLQTRKQINLIVVVSRWYGGIHLGQARFKHIADCAVEAIGLFAKKKEGEGHDESKGKLRTSEEIFNQIKWDPDYDPATCLMGYMDRFEGMQEIEMDEFKNADIPFHRVWYFKLNGKVVWDRKTREDLLFKK</sequence>
<feature type="domain" description="RWD" evidence="7">
    <location>
        <begin position="1"/>
        <end position="93"/>
    </location>
</feature>
<comment type="subcellular location">
    <subcellularLocation>
        <location evidence="1">Cytoplasm</location>
    </subcellularLocation>
</comment>
<dbReference type="InterPro" id="IPR036956">
    <property type="entry name" value="Impact_N_sf"/>
</dbReference>
<dbReference type="GO" id="GO:0006446">
    <property type="term" value="P:regulation of translational initiation"/>
    <property type="evidence" value="ECO:0007669"/>
    <property type="project" value="TreeGrafter"/>
</dbReference>
<dbReference type="InterPro" id="IPR016135">
    <property type="entry name" value="UBQ-conjugating_enzyme/RWD"/>
</dbReference>
<dbReference type="PANTHER" id="PTHR16301">
    <property type="entry name" value="IMPACT-RELATED"/>
    <property type="match status" value="1"/>
</dbReference>
<dbReference type="InterPro" id="IPR006575">
    <property type="entry name" value="RWD_dom"/>
</dbReference>
<dbReference type="AlphaFoldDB" id="A0A6B2L8Y7"/>
<dbReference type="EMBL" id="GIBP01004432">
    <property type="protein sequence ID" value="NDV33401.1"/>
    <property type="molecule type" value="Transcribed_RNA"/>
</dbReference>
<dbReference type="Pfam" id="PF01205">
    <property type="entry name" value="Impact_N"/>
    <property type="match status" value="1"/>
</dbReference>
<proteinExistence type="inferred from homology"/>
<evidence type="ECO:0000313" key="8">
    <source>
        <dbReference type="EMBL" id="NDV33401.1"/>
    </source>
</evidence>
<evidence type="ECO:0000256" key="3">
    <source>
        <dbReference type="ARBA" id="ARBA00022490"/>
    </source>
</evidence>
<dbReference type="InterPro" id="IPR020568">
    <property type="entry name" value="Ribosomal_Su5_D2-typ_SF"/>
</dbReference>
<keyword evidence="6" id="KW-0346">Stress response</keyword>
<evidence type="ECO:0000256" key="6">
    <source>
        <dbReference type="ARBA" id="ARBA00023016"/>
    </source>
</evidence>
<dbReference type="Gene3D" id="3.30.230.30">
    <property type="entry name" value="Impact, N-terminal domain"/>
    <property type="match status" value="1"/>
</dbReference>
<dbReference type="SMART" id="SM00591">
    <property type="entry name" value="RWD"/>
    <property type="match status" value="1"/>
</dbReference>
<evidence type="ECO:0000259" key="7">
    <source>
        <dbReference type="PROSITE" id="PS50908"/>
    </source>
</evidence>
<dbReference type="InterPro" id="IPR001498">
    <property type="entry name" value="Impact_N"/>
</dbReference>
<name>A0A6B2L8Y7_9EUKA</name>
<dbReference type="Pfam" id="PF05773">
    <property type="entry name" value="RWD"/>
    <property type="match status" value="1"/>
</dbReference>
<dbReference type="PROSITE" id="PS50908">
    <property type="entry name" value="RWD"/>
    <property type="match status" value="1"/>
</dbReference>
<dbReference type="GO" id="GO:0005737">
    <property type="term" value="C:cytoplasm"/>
    <property type="evidence" value="ECO:0007669"/>
    <property type="project" value="UniProtKB-SubCell"/>
</dbReference>
<keyword evidence="5" id="KW-0810">Translation regulation</keyword>
<dbReference type="PANTHER" id="PTHR16301:SF25">
    <property type="entry name" value="PROTEIN IMPACT"/>
    <property type="match status" value="1"/>
</dbReference>
<dbReference type="InterPro" id="IPR023582">
    <property type="entry name" value="Impact"/>
</dbReference>
<evidence type="ECO:0000256" key="2">
    <source>
        <dbReference type="ARBA" id="ARBA00007665"/>
    </source>
</evidence>
<comment type="similarity">
    <text evidence="2">Belongs to the IMPACT family.</text>
</comment>
<dbReference type="Gene3D" id="3.10.110.10">
    <property type="entry name" value="Ubiquitin Conjugating Enzyme"/>
    <property type="match status" value="1"/>
</dbReference>
<dbReference type="GO" id="GO:0140469">
    <property type="term" value="P:GCN2-mediated signaling"/>
    <property type="evidence" value="ECO:0007669"/>
    <property type="project" value="TreeGrafter"/>
</dbReference>
<dbReference type="SUPFAM" id="SSF54211">
    <property type="entry name" value="Ribosomal protein S5 domain 2-like"/>
    <property type="match status" value="1"/>
</dbReference>
<accession>A0A6B2L8Y7</accession>
<dbReference type="CDD" id="cd23821">
    <property type="entry name" value="RWD_IMPACT"/>
    <property type="match status" value="1"/>
</dbReference>
<evidence type="ECO:0000256" key="5">
    <source>
        <dbReference type="ARBA" id="ARBA00022845"/>
    </source>
</evidence>
<reference evidence="8" key="1">
    <citation type="journal article" date="2020" name="J. Eukaryot. Microbiol.">
        <title>De novo Sequencing, Assembly and Annotation of the Transcriptome for the Free-Living Testate Amoeba Arcella intermedia.</title>
        <authorList>
            <person name="Ribeiro G.M."/>
            <person name="Porfirio-Sousa A.L."/>
            <person name="Maurer-Alcala X.X."/>
            <person name="Katz L.A."/>
            <person name="Lahr D.J.G."/>
        </authorList>
    </citation>
    <scope>NUCLEOTIDE SEQUENCE</scope>
</reference>
<keyword evidence="3" id="KW-0963">Cytoplasm</keyword>
<organism evidence="8">
    <name type="scientific">Arcella intermedia</name>
    <dbReference type="NCBI Taxonomy" id="1963864"/>
    <lineage>
        <taxon>Eukaryota</taxon>
        <taxon>Amoebozoa</taxon>
        <taxon>Tubulinea</taxon>
        <taxon>Elardia</taxon>
        <taxon>Arcellinida</taxon>
        <taxon>Sphaerothecina</taxon>
        <taxon>Arcellidae</taxon>
        <taxon>Arcella</taxon>
    </lineage>
</organism>
<dbReference type="SUPFAM" id="SSF54495">
    <property type="entry name" value="UBC-like"/>
    <property type="match status" value="1"/>
</dbReference>
<dbReference type="InterPro" id="IPR040459">
    <property type="entry name" value="MJ1316"/>
</dbReference>
<dbReference type="Pfam" id="PF04457">
    <property type="entry name" value="MJ1316"/>
    <property type="match status" value="1"/>
</dbReference>
<evidence type="ECO:0000256" key="1">
    <source>
        <dbReference type="ARBA" id="ARBA00004496"/>
    </source>
</evidence>
<protein>
    <recommendedName>
        <fullName evidence="7">RWD domain-containing protein</fullName>
    </recommendedName>
</protein>
<keyword evidence="4" id="KW-0678">Repressor</keyword>